<evidence type="ECO:0000313" key="1">
    <source>
        <dbReference type="EMBL" id="SHL62297.1"/>
    </source>
</evidence>
<dbReference type="PROSITE" id="PS51257">
    <property type="entry name" value="PROKAR_LIPOPROTEIN"/>
    <property type="match status" value="1"/>
</dbReference>
<proteinExistence type="predicted"/>
<gene>
    <name evidence="1" type="ORF">SAMN05444266_104196</name>
</gene>
<dbReference type="EMBL" id="FRBL01000004">
    <property type="protein sequence ID" value="SHL62297.1"/>
    <property type="molecule type" value="Genomic_DNA"/>
</dbReference>
<dbReference type="STRING" id="1419482.SAMN05444266_104196"/>
<dbReference type="OrthoDB" id="674757at2"/>
<dbReference type="Proteomes" id="UP000184420">
    <property type="component" value="Unassembled WGS sequence"/>
</dbReference>
<accession>A0A1M7C560</accession>
<organism evidence="1 2">
    <name type="scientific">Chitinophaga jiangningensis</name>
    <dbReference type="NCBI Taxonomy" id="1419482"/>
    <lineage>
        <taxon>Bacteria</taxon>
        <taxon>Pseudomonadati</taxon>
        <taxon>Bacteroidota</taxon>
        <taxon>Chitinophagia</taxon>
        <taxon>Chitinophagales</taxon>
        <taxon>Chitinophagaceae</taxon>
        <taxon>Chitinophaga</taxon>
    </lineage>
</organism>
<keyword evidence="2" id="KW-1185">Reference proteome</keyword>
<protein>
    <submittedName>
        <fullName evidence="1">Uncharacterized protein</fullName>
    </submittedName>
</protein>
<evidence type="ECO:0000313" key="2">
    <source>
        <dbReference type="Proteomes" id="UP000184420"/>
    </source>
</evidence>
<dbReference type="RefSeq" id="WP_073080800.1">
    <property type="nucleotide sequence ID" value="NZ_FRBL01000004.1"/>
</dbReference>
<dbReference type="AlphaFoldDB" id="A0A1M7C560"/>
<name>A0A1M7C560_9BACT</name>
<sequence>MRFINVFTVAVLAFMIASCMDKKEAPAIRPFAFNDSGMRVITTVINEKDNEVAMLYGNKAAFDNRSQPEALFKLVTYREQDNKFWFGSYINGELLRVETVNMQPTASGQAPAYSVDVYNQPAFRPADAAARTNFIQTLDRAWYPCDPY</sequence>
<reference evidence="1 2" key="1">
    <citation type="submission" date="2016-11" db="EMBL/GenBank/DDBJ databases">
        <authorList>
            <person name="Jaros S."/>
            <person name="Januszkiewicz K."/>
            <person name="Wedrychowicz H."/>
        </authorList>
    </citation>
    <scope>NUCLEOTIDE SEQUENCE [LARGE SCALE GENOMIC DNA]</scope>
    <source>
        <strain evidence="1 2">DSM 27406</strain>
    </source>
</reference>